<dbReference type="GO" id="GO:0022857">
    <property type="term" value="F:transmembrane transporter activity"/>
    <property type="evidence" value="ECO:0007669"/>
    <property type="project" value="TreeGrafter"/>
</dbReference>
<protein>
    <submittedName>
        <fullName evidence="6">Uncharacterized protein</fullName>
    </submittedName>
</protein>
<dbReference type="PANTHER" id="PTHR11662">
    <property type="entry name" value="SOLUTE CARRIER FAMILY 17"/>
    <property type="match status" value="1"/>
</dbReference>
<organism evidence="6 7">
    <name type="scientific">Ancylostoma duodenale</name>
    <dbReference type="NCBI Taxonomy" id="51022"/>
    <lineage>
        <taxon>Eukaryota</taxon>
        <taxon>Metazoa</taxon>
        <taxon>Ecdysozoa</taxon>
        <taxon>Nematoda</taxon>
        <taxon>Chromadorea</taxon>
        <taxon>Rhabditida</taxon>
        <taxon>Rhabditina</taxon>
        <taxon>Rhabditomorpha</taxon>
        <taxon>Strongyloidea</taxon>
        <taxon>Ancylostomatidae</taxon>
        <taxon>Ancylostomatinae</taxon>
        <taxon>Ancylostoma</taxon>
    </lineage>
</organism>
<feature type="transmembrane region" description="Helical" evidence="5">
    <location>
        <begin position="48"/>
        <end position="75"/>
    </location>
</feature>
<evidence type="ECO:0000256" key="5">
    <source>
        <dbReference type="SAM" id="Phobius"/>
    </source>
</evidence>
<dbReference type="PANTHER" id="PTHR11662:SF399">
    <property type="entry name" value="FI19708P1-RELATED"/>
    <property type="match status" value="1"/>
</dbReference>
<dbReference type="AlphaFoldDB" id="A0A0C2GHL6"/>
<keyword evidence="3 5" id="KW-1133">Transmembrane helix</keyword>
<evidence type="ECO:0000256" key="3">
    <source>
        <dbReference type="ARBA" id="ARBA00022989"/>
    </source>
</evidence>
<keyword evidence="7" id="KW-1185">Reference proteome</keyword>
<dbReference type="EMBL" id="KN735561">
    <property type="protein sequence ID" value="KIH56561.1"/>
    <property type="molecule type" value="Genomic_DNA"/>
</dbReference>
<evidence type="ECO:0000313" key="7">
    <source>
        <dbReference type="Proteomes" id="UP000054047"/>
    </source>
</evidence>
<accession>A0A0C2GHL6</accession>
<evidence type="ECO:0000256" key="4">
    <source>
        <dbReference type="ARBA" id="ARBA00023136"/>
    </source>
</evidence>
<sequence length="127" mass="14161">MVSDKPATHPRISEAEKEYIIKAIEESTGKHPGKPPSIPWISILKSKAVWACWIGHFAAIPYIAYFVMINVGGILADFVRSRMILGTLNTRRAAMLIGHWRTFVVNNLKLMNVPGMASGSSAWWKNP</sequence>
<dbReference type="Proteomes" id="UP000054047">
    <property type="component" value="Unassembled WGS sequence"/>
</dbReference>
<proteinExistence type="predicted"/>
<evidence type="ECO:0000256" key="2">
    <source>
        <dbReference type="ARBA" id="ARBA00022692"/>
    </source>
</evidence>
<keyword evidence="4 5" id="KW-0472">Membrane</keyword>
<keyword evidence="2 5" id="KW-0812">Transmembrane</keyword>
<dbReference type="SUPFAM" id="SSF103473">
    <property type="entry name" value="MFS general substrate transporter"/>
    <property type="match status" value="1"/>
</dbReference>
<evidence type="ECO:0000256" key="1">
    <source>
        <dbReference type="ARBA" id="ARBA00004141"/>
    </source>
</evidence>
<dbReference type="GO" id="GO:0006820">
    <property type="term" value="P:monoatomic anion transport"/>
    <property type="evidence" value="ECO:0007669"/>
    <property type="project" value="TreeGrafter"/>
</dbReference>
<dbReference type="GO" id="GO:0016020">
    <property type="term" value="C:membrane"/>
    <property type="evidence" value="ECO:0007669"/>
    <property type="project" value="UniProtKB-SubCell"/>
</dbReference>
<name>A0A0C2GHL6_9BILA</name>
<reference evidence="6 7" key="1">
    <citation type="submission" date="2013-12" db="EMBL/GenBank/DDBJ databases">
        <title>Draft genome of the parsitic nematode Ancylostoma duodenale.</title>
        <authorList>
            <person name="Mitreva M."/>
        </authorList>
    </citation>
    <scope>NUCLEOTIDE SEQUENCE [LARGE SCALE GENOMIC DNA]</scope>
    <source>
        <strain evidence="6 7">Zhejiang</strain>
    </source>
</reference>
<gene>
    <name evidence="6" type="ORF">ANCDUO_13258</name>
</gene>
<dbReference type="InterPro" id="IPR050382">
    <property type="entry name" value="MFS_Na/Anion_cotransporter"/>
</dbReference>
<dbReference type="InterPro" id="IPR036259">
    <property type="entry name" value="MFS_trans_sf"/>
</dbReference>
<comment type="subcellular location">
    <subcellularLocation>
        <location evidence="1">Membrane</location>
        <topology evidence="1">Multi-pass membrane protein</topology>
    </subcellularLocation>
</comment>
<dbReference type="OrthoDB" id="2985014at2759"/>
<evidence type="ECO:0000313" key="6">
    <source>
        <dbReference type="EMBL" id="KIH56561.1"/>
    </source>
</evidence>